<dbReference type="AlphaFoldDB" id="A0A6C0FAI3"/>
<dbReference type="EMBL" id="MN738829">
    <property type="protein sequence ID" value="QHT38222.1"/>
    <property type="molecule type" value="Genomic_DNA"/>
</dbReference>
<feature type="compositionally biased region" description="Basic residues" evidence="1">
    <location>
        <begin position="21"/>
        <end position="34"/>
    </location>
</feature>
<feature type="compositionally biased region" description="Polar residues" evidence="1">
    <location>
        <begin position="35"/>
        <end position="63"/>
    </location>
</feature>
<evidence type="ECO:0000256" key="1">
    <source>
        <dbReference type="SAM" id="MobiDB-lite"/>
    </source>
</evidence>
<organism evidence="2">
    <name type="scientific">viral metagenome</name>
    <dbReference type="NCBI Taxonomy" id="1070528"/>
    <lineage>
        <taxon>unclassified sequences</taxon>
        <taxon>metagenomes</taxon>
        <taxon>organismal metagenomes</taxon>
    </lineage>
</organism>
<reference evidence="2" key="1">
    <citation type="journal article" date="2020" name="Nature">
        <title>Giant virus diversity and host interactions through global metagenomics.</title>
        <authorList>
            <person name="Schulz F."/>
            <person name="Roux S."/>
            <person name="Paez-Espino D."/>
            <person name="Jungbluth S."/>
            <person name="Walsh D.A."/>
            <person name="Denef V.J."/>
            <person name="McMahon K.D."/>
            <person name="Konstantinidis K.T."/>
            <person name="Eloe-Fadrosh E.A."/>
            <person name="Kyrpides N.C."/>
            <person name="Woyke T."/>
        </authorList>
    </citation>
    <scope>NUCLEOTIDE SEQUENCE</scope>
    <source>
        <strain evidence="2">GVMAG-S-ERX556101-89</strain>
    </source>
</reference>
<protein>
    <submittedName>
        <fullName evidence="2">Uncharacterized protein</fullName>
    </submittedName>
</protein>
<accession>A0A6C0FAI3</accession>
<proteinExistence type="predicted"/>
<name>A0A6C0FAI3_9ZZZZ</name>
<evidence type="ECO:0000313" key="2">
    <source>
        <dbReference type="EMBL" id="QHT38222.1"/>
    </source>
</evidence>
<feature type="region of interest" description="Disordered" evidence="1">
    <location>
        <begin position="14"/>
        <end position="63"/>
    </location>
</feature>
<sequence length="325" mass="36839">MATYKTSYATLYPRTSTSSLSHRHSPHTHRHSHQKVTTTPAPIVSTPFQNYTQTPPPTIENTGSYYVSITPQPTMENTGSYYDSMPPPTMENTGSYYIPNSGPNMKNTGSLGHTPTPKPDVLSKSQDNIFANNFWIYKEPWNYFQFVSKVLGKPDEINTCAGGFITWYNSPSDKLFGMRNVFNKHILRDQRIVVECPKPQVEFFYSYLKYTLNYDKISDVLTISSGISYDSVAGELCVRSSNLGQNIILMLLAVQINIGSLDIRNIHANGIISKFFKDSEKPTAIIHHYRTLSSIIPEVKAPITNESIQNKRTYNHNPFPIMFKE</sequence>